<accession>A0A4Y2DZF3</accession>
<name>A0A4Y2DZF3_ARAVE</name>
<proteinExistence type="predicted"/>
<dbReference type="AlphaFoldDB" id="A0A4Y2DZF3"/>
<comment type="caution">
    <text evidence="2">The sequence shown here is derived from an EMBL/GenBank/DDBJ whole genome shotgun (WGS) entry which is preliminary data.</text>
</comment>
<dbReference type="OrthoDB" id="6426999at2759"/>
<dbReference type="Proteomes" id="UP000499080">
    <property type="component" value="Unassembled WGS sequence"/>
</dbReference>
<keyword evidence="3" id="KW-1185">Reference proteome</keyword>
<evidence type="ECO:0000256" key="1">
    <source>
        <dbReference type="SAM" id="MobiDB-lite"/>
    </source>
</evidence>
<gene>
    <name evidence="2" type="ORF">AVEN_118283_1</name>
</gene>
<evidence type="ECO:0000313" key="3">
    <source>
        <dbReference type="Proteomes" id="UP000499080"/>
    </source>
</evidence>
<reference evidence="2 3" key="1">
    <citation type="journal article" date="2019" name="Sci. Rep.">
        <title>Orb-weaving spider Araneus ventricosus genome elucidates the spidroin gene catalogue.</title>
        <authorList>
            <person name="Kono N."/>
            <person name="Nakamura H."/>
            <person name="Ohtoshi R."/>
            <person name="Moran D.A.P."/>
            <person name="Shinohara A."/>
            <person name="Yoshida Y."/>
            <person name="Fujiwara M."/>
            <person name="Mori M."/>
            <person name="Tomita M."/>
            <person name="Arakawa K."/>
        </authorList>
    </citation>
    <scope>NUCLEOTIDE SEQUENCE [LARGE SCALE GENOMIC DNA]</scope>
</reference>
<protein>
    <submittedName>
        <fullName evidence="2">Uncharacterized protein</fullName>
    </submittedName>
</protein>
<feature type="compositionally biased region" description="Low complexity" evidence="1">
    <location>
        <begin position="337"/>
        <end position="348"/>
    </location>
</feature>
<evidence type="ECO:0000313" key="2">
    <source>
        <dbReference type="EMBL" id="GBM21757.1"/>
    </source>
</evidence>
<dbReference type="EMBL" id="BGPR01000466">
    <property type="protein sequence ID" value="GBM21757.1"/>
    <property type="molecule type" value="Genomic_DNA"/>
</dbReference>
<organism evidence="2 3">
    <name type="scientific">Araneus ventricosus</name>
    <name type="common">Orbweaver spider</name>
    <name type="synonym">Epeira ventricosa</name>
    <dbReference type="NCBI Taxonomy" id="182803"/>
    <lineage>
        <taxon>Eukaryota</taxon>
        <taxon>Metazoa</taxon>
        <taxon>Ecdysozoa</taxon>
        <taxon>Arthropoda</taxon>
        <taxon>Chelicerata</taxon>
        <taxon>Arachnida</taxon>
        <taxon>Araneae</taxon>
        <taxon>Araneomorphae</taxon>
        <taxon>Entelegynae</taxon>
        <taxon>Araneoidea</taxon>
        <taxon>Araneidae</taxon>
        <taxon>Araneus</taxon>
    </lineage>
</organism>
<sequence length="695" mass="76164">MAGISFNFRNIVGSKKCAVSSPRIVSLETGDESPGSASESVFQGIFLNDQVCRNDVKNNSSFICGCDKRSDNFLIHSQSPLSTSTCDDRPSDEIKSTNDSDIDLDLLDLLNSTDLEGAVDSGAGNFKSKKTASYDKMKIISNVEVCDGLSDLLLSTAHDISEKDEGGSTFEYCQRKNTRDCDIGLLDFEIVKNECADSVSSNNSSLKVEGNMSDLLSSINIEDSDVTKVGTKVANKFEMENEPPVADLFDLLSSIDLGDSNDNKVGSCNRGNIEALDVKNESCLADLSSIDIDKSNKSASSILNSKPISFGSSNLYFKDTNGISDSLNDFTFDIGSSSSSSNSSASSYSEKENSSPKNSSTKNNLLTDKVFESDSGYSSFDSAHKGFSFFDYSSDNQFSFNTLLSKKSDASIAVKHSDSEDARNDNEEMSMSDLMTIVSQEFKNPVLASLNKAEKRNGSVFKDSSSMQDFVECLNINDSHVVRNNSIECDEKLMNYDCIDGRTSENIQSGIETIGIYGDTLLGEDDISISRSDFVNDDEQITLIDLRECIKSAEHQFPPTSPIKQYTSVENQSLECFSPNKILFYCGDKLPSDSSQDTSNLFEFNDVVPSKKSRVNTKQTLFSKALACKPKKDHSLLQKVANIKNELLNNIIHRPVFIDCDLPQPIVESVQQSDRCILSNVGRRSFGLDAPCELQ</sequence>
<feature type="region of interest" description="Disordered" evidence="1">
    <location>
        <begin position="337"/>
        <end position="363"/>
    </location>
</feature>